<gene>
    <name evidence="1" type="ORF">AVEN_261323_1</name>
</gene>
<organism evidence="1 2">
    <name type="scientific">Araneus ventricosus</name>
    <name type="common">Orbweaver spider</name>
    <name type="synonym">Epeira ventricosa</name>
    <dbReference type="NCBI Taxonomy" id="182803"/>
    <lineage>
        <taxon>Eukaryota</taxon>
        <taxon>Metazoa</taxon>
        <taxon>Ecdysozoa</taxon>
        <taxon>Arthropoda</taxon>
        <taxon>Chelicerata</taxon>
        <taxon>Arachnida</taxon>
        <taxon>Araneae</taxon>
        <taxon>Araneomorphae</taxon>
        <taxon>Entelegynae</taxon>
        <taxon>Araneoidea</taxon>
        <taxon>Araneidae</taxon>
        <taxon>Araneus</taxon>
    </lineage>
</organism>
<proteinExistence type="predicted"/>
<comment type="caution">
    <text evidence="1">The sequence shown here is derived from an EMBL/GenBank/DDBJ whole genome shotgun (WGS) entry which is preliminary data.</text>
</comment>
<dbReference type="Proteomes" id="UP000499080">
    <property type="component" value="Unassembled WGS sequence"/>
</dbReference>
<dbReference type="EMBL" id="BGPR01013462">
    <property type="protein sequence ID" value="GBN60793.1"/>
    <property type="molecule type" value="Genomic_DNA"/>
</dbReference>
<protein>
    <submittedName>
        <fullName evidence="1">Uncharacterized protein</fullName>
    </submittedName>
</protein>
<evidence type="ECO:0000313" key="2">
    <source>
        <dbReference type="Proteomes" id="UP000499080"/>
    </source>
</evidence>
<evidence type="ECO:0000313" key="1">
    <source>
        <dbReference type="EMBL" id="GBN60793.1"/>
    </source>
</evidence>
<dbReference type="AlphaFoldDB" id="A0A4Y2QCM2"/>
<name>A0A4Y2QCM2_ARAVE</name>
<keyword evidence="2" id="KW-1185">Reference proteome</keyword>
<reference evidence="1 2" key="1">
    <citation type="journal article" date="2019" name="Sci. Rep.">
        <title>Orb-weaving spider Araneus ventricosus genome elucidates the spidroin gene catalogue.</title>
        <authorList>
            <person name="Kono N."/>
            <person name="Nakamura H."/>
            <person name="Ohtoshi R."/>
            <person name="Moran D.A.P."/>
            <person name="Shinohara A."/>
            <person name="Yoshida Y."/>
            <person name="Fujiwara M."/>
            <person name="Mori M."/>
            <person name="Tomita M."/>
            <person name="Arakawa K."/>
        </authorList>
    </citation>
    <scope>NUCLEOTIDE SEQUENCE [LARGE SCALE GENOMIC DNA]</scope>
</reference>
<accession>A0A4Y2QCM2</accession>
<sequence length="117" mass="13033">MSSFEGTRGLLVTKFTLLNREQTKKIMLADAELHSPDFRSKIRGCSTCENSRPSHGTASVEPGLALSIPTPSPYCQATTSYYDSKTNLTNTKIPTACMQIAHDLTHNLRYSHWKLSK</sequence>